<dbReference type="EMBL" id="AOJK01000059">
    <property type="protein sequence ID" value="ELZ41972.1"/>
    <property type="molecule type" value="Genomic_DNA"/>
</dbReference>
<feature type="domain" description="M23ase beta-sheet core" evidence="2">
    <location>
        <begin position="214"/>
        <end position="311"/>
    </location>
</feature>
<sequence length="356" mass="40165">MTLSVTHPLDPSAEESLVDRVARVSLLFGLLGFLGFFGWLEEVHWVFEIAELFYLFFLLFFVPPALVLLRGLWTQIRSVLRQGTGTEQGATSTHDDNDPRSWIEMGYEPGPLKTLQLLVVLVHPNTAIRGLLQTFGAIVAYLRHGGRLPRPQTFESTVEYRLPFDGEWTVMNGSPDRRYSHSWFPVRQRYAYDFVITDDAGSTHDAGDGVESFYCFDEPILAPAGGTVVQAKDGHRDHHRTTGWIDPLQYRLAGNYVVIKHAENEYSFLAHLKQGSLCVESGERVERGQEIGRCGHSGNSSEPHLHFHVQDHSFPYIGAGLPIQFDAATNHPESRPSERTRTYIHCGQTITHSTYD</sequence>
<proteinExistence type="predicted"/>
<dbReference type="RefSeq" id="WP_008443949.1">
    <property type="nucleotide sequence ID" value="NZ_AOJK01000059.1"/>
</dbReference>
<dbReference type="Gene3D" id="2.70.70.10">
    <property type="entry name" value="Glucose Permease (Domain IIA)"/>
    <property type="match status" value="1"/>
</dbReference>
<dbReference type="InterPro" id="IPR050570">
    <property type="entry name" value="Cell_wall_metabolism_enzyme"/>
</dbReference>
<dbReference type="STRING" id="1227465.C463_11915"/>
<keyword evidence="1" id="KW-0472">Membrane</keyword>
<organism evidence="3 4">
    <name type="scientific">Halorubrum californiense DSM 19288</name>
    <dbReference type="NCBI Taxonomy" id="1227465"/>
    <lineage>
        <taxon>Archaea</taxon>
        <taxon>Methanobacteriati</taxon>
        <taxon>Methanobacteriota</taxon>
        <taxon>Stenosarchaea group</taxon>
        <taxon>Halobacteria</taxon>
        <taxon>Halobacteriales</taxon>
        <taxon>Haloferacaceae</taxon>
        <taxon>Halorubrum</taxon>
    </lineage>
</organism>
<dbReference type="AlphaFoldDB" id="M0E4Z6"/>
<evidence type="ECO:0000259" key="2">
    <source>
        <dbReference type="Pfam" id="PF01551"/>
    </source>
</evidence>
<keyword evidence="4" id="KW-1185">Reference proteome</keyword>
<dbReference type="InterPro" id="IPR011055">
    <property type="entry name" value="Dup_hybrid_motif"/>
</dbReference>
<dbReference type="PANTHER" id="PTHR21666:SF270">
    <property type="entry name" value="MUREIN HYDROLASE ACTIVATOR ENVC"/>
    <property type="match status" value="1"/>
</dbReference>
<dbReference type="SUPFAM" id="SSF51261">
    <property type="entry name" value="Duplicated hybrid motif"/>
    <property type="match status" value="1"/>
</dbReference>
<dbReference type="OrthoDB" id="7494at2157"/>
<evidence type="ECO:0000313" key="4">
    <source>
        <dbReference type="Proteomes" id="UP000011586"/>
    </source>
</evidence>
<evidence type="ECO:0000313" key="3">
    <source>
        <dbReference type="EMBL" id="ELZ41972.1"/>
    </source>
</evidence>
<dbReference type="Pfam" id="PF01551">
    <property type="entry name" value="Peptidase_M23"/>
    <property type="match status" value="1"/>
</dbReference>
<dbReference type="PANTHER" id="PTHR21666">
    <property type="entry name" value="PEPTIDASE-RELATED"/>
    <property type="match status" value="1"/>
</dbReference>
<protein>
    <submittedName>
        <fullName evidence="3">Peptidase M23</fullName>
    </submittedName>
</protein>
<reference evidence="3 4" key="1">
    <citation type="journal article" date="2014" name="PLoS Genet.">
        <title>Phylogenetically driven sequencing of extremely halophilic archaea reveals strategies for static and dynamic osmo-response.</title>
        <authorList>
            <person name="Becker E.A."/>
            <person name="Seitzer P.M."/>
            <person name="Tritt A."/>
            <person name="Larsen D."/>
            <person name="Krusor M."/>
            <person name="Yao A.I."/>
            <person name="Wu D."/>
            <person name="Madern D."/>
            <person name="Eisen J.A."/>
            <person name="Darling A.E."/>
            <person name="Facciotti M.T."/>
        </authorList>
    </citation>
    <scope>NUCLEOTIDE SEQUENCE [LARGE SCALE GENOMIC DNA]</scope>
    <source>
        <strain evidence="3 4">DSM 19288</strain>
    </source>
</reference>
<accession>M0E4Z6</accession>
<gene>
    <name evidence="3" type="ORF">C463_11915</name>
</gene>
<feature type="transmembrane region" description="Helical" evidence="1">
    <location>
        <begin position="21"/>
        <end position="40"/>
    </location>
</feature>
<dbReference type="GO" id="GO:0004222">
    <property type="term" value="F:metalloendopeptidase activity"/>
    <property type="evidence" value="ECO:0007669"/>
    <property type="project" value="TreeGrafter"/>
</dbReference>
<dbReference type="CDD" id="cd12797">
    <property type="entry name" value="M23_peptidase"/>
    <property type="match status" value="1"/>
</dbReference>
<keyword evidence="1" id="KW-1133">Transmembrane helix</keyword>
<dbReference type="InterPro" id="IPR016047">
    <property type="entry name" value="M23ase_b-sheet_dom"/>
</dbReference>
<dbReference type="Proteomes" id="UP000011586">
    <property type="component" value="Unassembled WGS sequence"/>
</dbReference>
<evidence type="ECO:0000256" key="1">
    <source>
        <dbReference type="SAM" id="Phobius"/>
    </source>
</evidence>
<keyword evidence="1" id="KW-0812">Transmembrane</keyword>
<feature type="transmembrane region" description="Helical" evidence="1">
    <location>
        <begin position="52"/>
        <end position="73"/>
    </location>
</feature>
<name>M0E4Z6_9EURY</name>
<comment type="caution">
    <text evidence="3">The sequence shown here is derived from an EMBL/GenBank/DDBJ whole genome shotgun (WGS) entry which is preliminary data.</text>
</comment>